<dbReference type="AlphaFoldDB" id="A0A2N6KKV3"/>
<organism evidence="2 3">
    <name type="scientific">Fischerella thermalis CCMEE 5268</name>
    <dbReference type="NCBI Taxonomy" id="2019662"/>
    <lineage>
        <taxon>Bacteria</taxon>
        <taxon>Bacillati</taxon>
        <taxon>Cyanobacteriota</taxon>
        <taxon>Cyanophyceae</taxon>
        <taxon>Nostocales</taxon>
        <taxon>Hapalosiphonaceae</taxon>
        <taxon>Fischerella</taxon>
    </lineage>
</organism>
<dbReference type="SMART" id="SM00460">
    <property type="entry name" value="TGc"/>
    <property type="match status" value="1"/>
</dbReference>
<evidence type="ECO:0000313" key="2">
    <source>
        <dbReference type="EMBL" id="PMB00383.1"/>
    </source>
</evidence>
<name>A0A2N6KKV3_9CYAN</name>
<reference evidence="2 3" key="1">
    <citation type="submission" date="2017-07" db="EMBL/GenBank/DDBJ databases">
        <title>Genomes of Fischerella (Mastigocladus) sp. strains.</title>
        <authorList>
            <person name="Miller S.R."/>
        </authorList>
    </citation>
    <scope>NUCLEOTIDE SEQUENCE [LARGE SCALE GENOMIC DNA]</scope>
    <source>
        <strain evidence="2 3">CCMEE 5268</strain>
    </source>
</reference>
<sequence>MNFALPSLTPSQMFGQKTIRPIGAAILSGIAFFQDTLIAIDSPKGYLLQIDPATDNTKILNPHQSKEFTDVTGLAIWEDTLWVTRGNSVYLCKWNSWGLEHFVTLPYPANGIAVWESTVYVSCQKLGDIVIFNRDTRKEITRFYAPGVGIENLAVTDEILWACDATEQSVYCMDRATGEVKFSVLTPFESPTGIAVQTDKNTGQQTLYVAYASEEAYVRDNPNADPNHELAYRDRTFIHPLYYRYFPEKRYALSNGYLIEMSYVEEIAPIEEVYLQDLEWRIALPSDTDRQKVKHVEPIGLPFTEEIIDGQRVAVFKFDALTPGERHMFGWKAVLEVRGIKYRLTPTDVEDIPELSPEYQTRYLVDNDELAMDTTIVRRAAQEAIGTETNLLRKMYSIRNYVYDKLSYGIKPYIDTPDRVLERGVGSCGEYVGVLLALCRLNGIACRTVGRYKCPTYAEHQHVPLQPDYNHVWLEFYIPGFGWLPMESNPDDIGNNGPYPTRFFMGLCWYHIEIGKGIPFETITSKGVRLTKEEISIGELAINHIRFTILGELPPF</sequence>
<dbReference type="PANTHER" id="PTHR33490:SF6">
    <property type="entry name" value="SLL1049 PROTEIN"/>
    <property type="match status" value="1"/>
</dbReference>
<dbReference type="Gene3D" id="3.10.620.30">
    <property type="match status" value="1"/>
</dbReference>
<evidence type="ECO:0000313" key="3">
    <source>
        <dbReference type="Proteomes" id="UP000235025"/>
    </source>
</evidence>
<dbReference type="Gene3D" id="2.130.10.10">
    <property type="entry name" value="YVTN repeat-like/Quinoprotein amine dehydrogenase"/>
    <property type="match status" value="1"/>
</dbReference>
<feature type="domain" description="Transglutaminase-like" evidence="1">
    <location>
        <begin position="420"/>
        <end position="490"/>
    </location>
</feature>
<proteinExistence type="predicted"/>
<gene>
    <name evidence="2" type="ORF">CEN50_03650</name>
</gene>
<dbReference type="SUPFAM" id="SSF63825">
    <property type="entry name" value="YWTD domain"/>
    <property type="match status" value="1"/>
</dbReference>
<dbReference type="EMBL" id="NMQA01000037">
    <property type="protein sequence ID" value="PMB00383.1"/>
    <property type="molecule type" value="Genomic_DNA"/>
</dbReference>
<evidence type="ECO:0000259" key="1">
    <source>
        <dbReference type="SMART" id="SM00460"/>
    </source>
</evidence>
<comment type="caution">
    <text evidence="2">The sequence shown here is derived from an EMBL/GenBank/DDBJ whole genome shotgun (WGS) entry which is preliminary data.</text>
</comment>
<dbReference type="PANTHER" id="PTHR33490">
    <property type="entry name" value="BLR5614 PROTEIN-RELATED"/>
    <property type="match status" value="1"/>
</dbReference>
<dbReference type="InterPro" id="IPR002931">
    <property type="entry name" value="Transglutaminase-like"/>
</dbReference>
<dbReference type="RefSeq" id="WP_102171498.1">
    <property type="nucleotide sequence ID" value="NZ_NMQA01000037.1"/>
</dbReference>
<accession>A0A2N6KKV3</accession>
<protein>
    <submittedName>
        <fullName evidence="2">Transglutaminase</fullName>
    </submittedName>
</protein>
<dbReference type="InterPro" id="IPR038765">
    <property type="entry name" value="Papain-like_cys_pep_sf"/>
</dbReference>
<dbReference type="InterPro" id="IPR015943">
    <property type="entry name" value="WD40/YVTN_repeat-like_dom_sf"/>
</dbReference>
<dbReference type="Pfam" id="PF01841">
    <property type="entry name" value="Transglut_core"/>
    <property type="match status" value="1"/>
</dbReference>
<dbReference type="SUPFAM" id="SSF54001">
    <property type="entry name" value="Cysteine proteinases"/>
    <property type="match status" value="1"/>
</dbReference>
<dbReference type="Proteomes" id="UP000235025">
    <property type="component" value="Unassembled WGS sequence"/>
</dbReference>